<keyword evidence="3" id="KW-0812">Transmembrane</keyword>
<evidence type="ECO:0000256" key="2">
    <source>
        <dbReference type="ARBA" id="ARBA00022519"/>
    </source>
</evidence>
<proteinExistence type="predicted"/>
<evidence type="ECO:0000313" key="7">
    <source>
        <dbReference type="Proteomes" id="UP000218767"/>
    </source>
</evidence>
<comment type="caution">
    <text evidence="6">The sequence shown here is derived from an EMBL/GenBank/DDBJ whole genome shotgun (WGS) entry which is preliminary data.</text>
</comment>
<dbReference type="PANTHER" id="PTHR37481">
    <property type="entry name" value="LIPOPOLYSACCHARIDE EXPORT SYSTEM PROTEIN LPTC"/>
    <property type="match status" value="1"/>
</dbReference>
<dbReference type="NCBIfam" id="TIGR04409">
    <property type="entry name" value="LptC_YrbK"/>
    <property type="match status" value="1"/>
</dbReference>
<reference evidence="7" key="1">
    <citation type="submission" date="2017-08" db="EMBL/GenBank/DDBJ databases">
        <title>A dynamic microbial community with high functional redundancy inhabits the cold, oxic subseafloor aquifer.</title>
        <authorList>
            <person name="Tully B.J."/>
            <person name="Wheat C.G."/>
            <person name="Glazer B.T."/>
            <person name="Huber J.A."/>
        </authorList>
    </citation>
    <scope>NUCLEOTIDE SEQUENCE [LARGE SCALE GENOMIC DNA]</scope>
</reference>
<keyword evidence="1" id="KW-1003">Cell membrane</keyword>
<dbReference type="InterPro" id="IPR052363">
    <property type="entry name" value="LPS_export_LptC"/>
</dbReference>
<evidence type="ECO:0000256" key="5">
    <source>
        <dbReference type="ARBA" id="ARBA00023136"/>
    </source>
</evidence>
<dbReference type="PANTHER" id="PTHR37481:SF1">
    <property type="entry name" value="LIPOPOLYSACCHARIDE EXPORT SYSTEM PROTEIN LPTC"/>
    <property type="match status" value="1"/>
</dbReference>
<dbReference type="EMBL" id="NVUL01000003">
    <property type="protein sequence ID" value="PCI81845.1"/>
    <property type="molecule type" value="Genomic_DNA"/>
</dbReference>
<dbReference type="Pfam" id="PF06835">
    <property type="entry name" value="LptC"/>
    <property type="match status" value="1"/>
</dbReference>
<dbReference type="InterPro" id="IPR010664">
    <property type="entry name" value="LipoPS_assembly_LptC-rel"/>
</dbReference>
<dbReference type="GO" id="GO:0030288">
    <property type="term" value="C:outer membrane-bounded periplasmic space"/>
    <property type="evidence" value="ECO:0007669"/>
    <property type="project" value="TreeGrafter"/>
</dbReference>
<dbReference type="GO" id="GO:0005886">
    <property type="term" value="C:plasma membrane"/>
    <property type="evidence" value="ECO:0007669"/>
    <property type="project" value="InterPro"/>
</dbReference>
<sequence length="195" mass="21516">MQRIGLIIVPGIIAIALFVGINSFESLSNETGTPITSSSLDFNAYSEGINTILYDADGNINYTLQAERQVHYNDDSTEFEKPFIRLFQDGESRWNIVANSGRISADETTPDGALDRIELVGDVQVYSLDDFGNRTLMSTEFLTLNPESEILETDQPVSVVTSALQQSSTGMIANLKSDEITFLRDIRGRHAQATN</sequence>
<name>A0A2A4XIK4_9GAMM</name>
<keyword evidence="2" id="KW-0997">Cell inner membrane</keyword>
<evidence type="ECO:0000256" key="4">
    <source>
        <dbReference type="ARBA" id="ARBA00022989"/>
    </source>
</evidence>
<keyword evidence="5" id="KW-0472">Membrane</keyword>
<keyword evidence="4" id="KW-1133">Transmembrane helix</keyword>
<dbReference type="Proteomes" id="UP000218767">
    <property type="component" value="Unassembled WGS sequence"/>
</dbReference>
<dbReference type="InterPro" id="IPR026265">
    <property type="entry name" value="LptC"/>
</dbReference>
<accession>A0A2A4XIK4</accession>
<dbReference type="GO" id="GO:0015221">
    <property type="term" value="F:lipopolysaccharide transmembrane transporter activity"/>
    <property type="evidence" value="ECO:0007669"/>
    <property type="project" value="InterPro"/>
</dbReference>
<organism evidence="6 7">
    <name type="scientific">SAR86 cluster bacterium</name>
    <dbReference type="NCBI Taxonomy" id="2030880"/>
    <lineage>
        <taxon>Bacteria</taxon>
        <taxon>Pseudomonadati</taxon>
        <taxon>Pseudomonadota</taxon>
        <taxon>Gammaproteobacteria</taxon>
        <taxon>SAR86 cluster</taxon>
    </lineage>
</organism>
<dbReference type="Gene3D" id="2.60.450.10">
    <property type="entry name" value="Lipopolysaccharide (LPS) transport protein A like domain"/>
    <property type="match status" value="1"/>
</dbReference>
<dbReference type="AlphaFoldDB" id="A0A2A4XIK4"/>
<evidence type="ECO:0000256" key="1">
    <source>
        <dbReference type="ARBA" id="ARBA00022475"/>
    </source>
</evidence>
<protein>
    <submittedName>
        <fullName evidence="6">LPS export ABC transporter periplasmic protein LptC</fullName>
    </submittedName>
</protein>
<evidence type="ECO:0000313" key="6">
    <source>
        <dbReference type="EMBL" id="PCI81845.1"/>
    </source>
</evidence>
<evidence type="ECO:0000256" key="3">
    <source>
        <dbReference type="ARBA" id="ARBA00022692"/>
    </source>
</evidence>
<dbReference type="GO" id="GO:0017089">
    <property type="term" value="F:glycolipid transfer activity"/>
    <property type="evidence" value="ECO:0007669"/>
    <property type="project" value="TreeGrafter"/>
</dbReference>
<gene>
    <name evidence="6" type="primary">lptC</name>
    <name evidence="6" type="ORF">COB20_00870</name>
</gene>